<feature type="transmembrane region" description="Helical" evidence="1">
    <location>
        <begin position="177"/>
        <end position="194"/>
    </location>
</feature>
<sequence>MASSLSDLLRKIRREWGILPPLQPKSLPPFPGWWAMIGPGIVWLALAQGSGELIWWPRLVAKYGLGFLFLLIPACLLQFPLNYAIGRYTMVTGESIWQGFIRLNRWFALLLWLLMTVQFFWFGAFVTAGSTGLAALIDFPHGWSQQAKTMFWSWLTIAVLFPALLFSPTAYRLVERLMWLVAVVTFFGLLVACLQPEVLRHLPQFVKGVLMPHFPPFAQLPRPWDPKDATPLLTAITFAGLGGFWTLFYSYWLREKGAGMARHMGHITSPITGKPEVIPLSGFVPEADDQVASRWHQWRAYLCVDSAVGIIGNIVTTLMTCFLAFALLYPKGLVPQEWELVVHQMRFFEVSWGAFGKLLFAIIAAAFLSDTWLTTLDAVSRVHTDFVLCFFPAARKYHPRVWYYGIAIALTVVTVVTMHFASPQALILLSAVLGFVGTVIFTGALLVLNYFWLPRWLPEPIRPRSIGAVALSTSWLAYLLLACVYLWLQVSAIR</sequence>
<protein>
    <recommendedName>
        <fullName evidence="4">Divalent metal cation transporter</fullName>
    </recommendedName>
</protein>
<comment type="caution">
    <text evidence="2">The sequence shown here is derived from an EMBL/GenBank/DDBJ whole genome shotgun (WGS) entry which is preliminary data.</text>
</comment>
<evidence type="ECO:0008006" key="4">
    <source>
        <dbReference type="Google" id="ProtNLM"/>
    </source>
</evidence>
<proteinExistence type="predicted"/>
<accession>A0ABT2ESF3</accession>
<keyword evidence="3" id="KW-1185">Reference proteome</keyword>
<reference evidence="2 3" key="1">
    <citation type="submission" date="2022-08" db="EMBL/GenBank/DDBJ databases">
        <title>Bacterial and archaeal communities from various locations to study Microbial Dark Matter (Phase II).</title>
        <authorList>
            <person name="Stepanauskas R."/>
        </authorList>
    </citation>
    <scope>NUCLEOTIDE SEQUENCE [LARGE SCALE GENOMIC DNA]</scope>
    <source>
        <strain evidence="2 3">PD1</strain>
    </source>
</reference>
<evidence type="ECO:0000313" key="2">
    <source>
        <dbReference type="EMBL" id="MCS3920589.1"/>
    </source>
</evidence>
<keyword evidence="1" id="KW-1133">Transmembrane helix</keyword>
<feature type="transmembrane region" description="Helical" evidence="1">
    <location>
        <begin position="465"/>
        <end position="488"/>
    </location>
</feature>
<keyword evidence="1" id="KW-0472">Membrane</keyword>
<feature type="transmembrane region" description="Helical" evidence="1">
    <location>
        <begin position="106"/>
        <end position="139"/>
    </location>
</feature>
<feature type="transmembrane region" description="Helical" evidence="1">
    <location>
        <begin position="63"/>
        <end position="86"/>
    </location>
</feature>
<name>A0ABT2ESF3_9BACT</name>
<organism evidence="2 3">
    <name type="scientific">Candidatus Fervidibacter sacchari</name>
    <dbReference type="NCBI Taxonomy" id="1448929"/>
    <lineage>
        <taxon>Bacteria</taxon>
        <taxon>Candidatus Fervidibacterota</taxon>
        <taxon>Candidatus Fervidibacter</taxon>
    </lineage>
</organism>
<feature type="transmembrane region" description="Helical" evidence="1">
    <location>
        <begin position="151"/>
        <end position="171"/>
    </location>
</feature>
<dbReference type="RefSeq" id="WP_259100276.1">
    <property type="nucleotide sequence ID" value="NZ_CP130454.1"/>
</dbReference>
<keyword evidence="1" id="KW-0812">Transmembrane</keyword>
<dbReference type="EMBL" id="JANUCP010000005">
    <property type="protein sequence ID" value="MCS3920589.1"/>
    <property type="molecule type" value="Genomic_DNA"/>
</dbReference>
<feature type="transmembrane region" description="Helical" evidence="1">
    <location>
        <begin position="401"/>
        <end position="421"/>
    </location>
</feature>
<feature type="transmembrane region" description="Helical" evidence="1">
    <location>
        <begin position="307"/>
        <end position="329"/>
    </location>
</feature>
<evidence type="ECO:0000313" key="3">
    <source>
        <dbReference type="Proteomes" id="UP001204798"/>
    </source>
</evidence>
<dbReference type="Proteomes" id="UP001204798">
    <property type="component" value="Unassembled WGS sequence"/>
</dbReference>
<gene>
    <name evidence="2" type="ORF">M2350_003018</name>
</gene>
<feature type="transmembrane region" description="Helical" evidence="1">
    <location>
        <begin position="428"/>
        <end position="453"/>
    </location>
</feature>
<evidence type="ECO:0000256" key="1">
    <source>
        <dbReference type="SAM" id="Phobius"/>
    </source>
</evidence>
<dbReference type="NCBIfam" id="NF037982">
    <property type="entry name" value="Nramp_1"/>
    <property type="match status" value="1"/>
</dbReference>
<feature type="transmembrane region" description="Helical" evidence="1">
    <location>
        <begin position="232"/>
        <end position="252"/>
    </location>
</feature>